<keyword evidence="2" id="KW-0347">Helicase</keyword>
<feature type="domain" description="DEAD-box helicase OB fold" evidence="1">
    <location>
        <begin position="82"/>
        <end position="148"/>
    </location>
</feature>
<sequence length="149" mass="17403">MLNEDSMSLRTGPDPSLVDLVHSAFMDPHGDHLSLFNIWEAYKFQSVRTCRNINDEARFAHLSEWYLQLWQGPEYSVAIRKRVLLKSGFLHIAVKDSKNDGYRTLGENQSGLIHPGSSLIRRDYDFIMYYRYVKTRQFYFTTVTGIDSQ</sequence>
<protein>
    <submittedName>
        <fullName evidence="2">ATP-dependent RNA helicase dhx8</fullName>
    </submittedName>
</protein>
<gene>
    <name evidence="2" type="ORF">VM1G_11574</name>
</gene>
<evidence type="ECO:0000313" key="3">
    <source>
        <dbReference type="Proteomes" id="UP000078559"/>
    </source>
</evidence>
<keyword evidence="3" id="KW-1185">Reference proteome</keyword>
<dbReference type="AlphaFoldDB" id="A0A194VWK9"/>
<dbReference type="GO" id="GO:0004386">
    <property type="term" value="F:helicase activity"/>
    <property type="evidence" value="ECO:0007669"/>
    <property type="project" value="UniProtKB-KW"/>
</dbReference>
<keyword evidence="2" id="KW-0547">Nucleotide-binding</keyword>
<dbReference type="SMR" id="A0A194VWK9"/>
<dbReference type="EMBL" id="CM003101">
    <property type="protein sequence ID" value="KUI68377.1"/>
    <property type="molecule type" value="Genomic_DNA"/>
</dbReference>
<accession>A0A194VWK9</accession>
<keyword evidence="2" id="KW-0067">ATP-binding</keyword>
<dbReference type="Pfam" id="PF07717">
    <property type="entry name" value="OB_NTP_bind"/>
    <property type="match status" value="1"/>
</dbReference>
<dbReference type="Proteomes" id="UP000078559">
    <property type="component" value="Chromosome 4"/>
</dbReference>
<reference evidence="2" key="1">
    <citation type="submission" date="2014-12" db="EMBL/GenBank/DDBJ databases">
        <title>Genome Sequence of Valsa Canker Pathogens Uncovers a Specific Adaption of Colonization on Woody Bark.</title>
        <authorList>
            <person name="Yin Z."/>
            <person name="Liu H."/>
            <person name="Gao X."/>
            <person name="Li Z."/>
            <person name="Song N."/>
            <person name="Ke X."/>
            <person name="Dai Q."/>
            <person name="Wu Y."/>
            <person name="Sun Y."/>
            <person name="Xu J.-R."/>
            <person name="Kang Z.K."/>
            <person name="Wang L."/>
            <person name="Huang L."/>
        </authorList>
    </citation>
    <scope>NUCLEOTIDE SEQUENCE [LARGE SCALE GENOMIC DNA]</scope>
    <source>
        <strain evidence="2">03-8</strain>
    </source>
</reference>
<organism evidence="2 3">
    <name type="scientific">Cytospora mali</name>
    <name type="common">Apple Valsa canker fungus</name>
    <name type="synonym">Valsa mali</name>
    <dbReference type="NCBI Taxonomy" id="578113"/>
    <lineage>
        <taxon>Eukaryota</taxon>
        <taxon>Fungi</taxon>
        <taxon>Dikarya</taxon>
        <taxon>Ascomycota</taxon>
        <taxon>Pezizomycotina</taxon>
        <taxon>Sordariomycetes</taxon>
        <taxon>Sordariomycetidae</taxon>
        <taxon>Diaporthales</taxon>
        <taxon>Cytosporaceae</taxon>
        <taxon>Cytospora</taxon>
    </lineage>
</organism>
<proteinExistence type="predicted"/>
<keyword evidence="2" id="KW-0378">Hydrolase</keyword>
<name>A0A194VWK9_CYTMA</name>
<evidence type="ECO:0000313" key="2">
    <source>
        <dbReference type="EMBL" id="KUI68377.1"/>
    </source>
</evidence>
<evidence type="ECO:0000259" key="1">
    <source>
        <dbReference type="Pfam" id="PF07717"/>
    </source>
</evidence>
<dbReference type="InterPro" id="IPR011709">
    <property type="entry name" value="DEAD-box_helicase_OB_fold"/>
</dbReference>